<accession>A0A511Z9F3</accession>
<dbReference type="AlphaFoldDB" id="A0A511Z9F3"/>
<comment type="caution">
    <text evidence="2">The sequence shown here is derived from an EMBL/GenBank/DDBJ whole genome shotgun (WGS) entry which is preliminary data.</text>
</comment>
<dbReference type="EMBL" id="BJYL01000032">
    <property type="protein sequence ID" value="GEN84058.1"/>
    <property type="molecule type" value="Genomic_DNA"/>
</dbReference>
<organism evidence="2 3">
    <name type="scientific">Sporosarcina luteola</name>
    <dbReference type="NCBI Taxonomy" id="582850"/>
    <lineage>
        <taxon>Bacteria</taxon>
        <taxon>Bacillati</taxon>
        <taxon>Bacillota</taxon>
        <taxon>Bacilli</taxon>
        <taxon>Bacillales</taxon>
        <taxon>Caryophanaceae</taxon>
        <taxon>Sporosarcina</taxon>
    </lineage>
</organism>
<reference evidence="2 3" key="1">
    <citation type="submission" date="2019-07" db="EMBL/GenBank/DDBJ databases">
        <title>Whole genome shotgun sequence of Sporosarcina luteola NBRC 105378.</title>
        <authorList>
            <person name="Hosoyama A."/>
            <person name="Uohara A."/>
            <person name="Ohji S."/>
            <person name="Ichikawa N."/>
        </authorList>
    </citation>
    <scope>NUCLEOTIDE SEQUENCE [LARGE SCALE GENOMIC DNA]</scope>
    <source>
        <strain evidence="2 3">NBRC 105378</strain>
    </source>
</reference>
<evidence type="ECO:0000313" key="2">
    <source>
        <dbReference type="EMBL" id="GEN84058.1"/>
    </source>
</evidence>
<keyword evidence="1" id="KW-0472">Membrane</keyword>
<gene>
    <name evidence="2" type="ORF">SLU01_23700</name>
</gene>
<sequence length="72" mass="8328">MTRRRDNISKYISVFFLTLIASVVLYFVFGNLFDGGDYAETAIYTFGTIIVILLSFLISLMYYAINLLKRKI</sequence>
<keyword evidence="3" id="KW-1185">Reference proteome</keyword>
<evidence type="ECO:0000256" key="1">
    <source>
        <dbReference type="SAM" id="Phobius"/>
    </source>
</evidence>
<keyword evidence="1" id="KW-0812">Transmembrane</keyword>
<evidence type="ECO:0000313" key="3">
    <source>
        <dbReference type="Proteomes" id="UP000321901"/>
    </source>
</evidence>
<protein>
    <submittedName>
        <fullName evidence="2">Uncharacterized protein</fullName>
    </submittedName>
</protein>
<keyword evidence="1" id="KW-1133">Transmembrane helix</keyword>
<feature type="transmembrane region" description="Helical" evidence="1">
    <location>
        <begin position="41"/>
        <end position="65"/>
    </location>
</feature>
<feature type="transmembrane region" description="Helical" evidence="1">
    <location>
        <begin position="12"/>
        <end position="29"/>
    </location>
</feature>
<dbReference type="Proteomes" id="UP000321901">
    <property type="component" value="Unassembled WGS sequence"/>
</dbReference>
<proteinExistence type="predicted"/>
<name>A0A511Z9F3_9BACL</name>